<accession>A0A6V7SLX8</accession>
<dbReference type="NCBIfam" id="TIGR01599">
    <property type="entry name" value="PYST-A"/>
    <property type="match status" value="1"/>
</dbReference>
<dbReference type="SUPFAM" id="SSF55961">
    <property type="entry name" value="Bet v1-like"/>
    <property type="match status" value="1"/>
</dbReference>
<keyword evidence="1" id="KW-0732">Signal</keyword>
<dbReference type="InterPro" id="IPR023393">
    <property type="entry name" value="START-like_dom_sf"/>
</dbReference>
<feature type="chain" id="PRO_5028391379" evidence="1">
    <location>
        <begin position="20"/>
        <end position="265"/>
    </location>
</feature>
<dbReference type="EMBL" id="LR865375">
    <property type="protein sequence ID" value="CAD2099635.1"/>
    <property type="molecule type" value="Genomic_DNA"/>
</dbReference>
<dbReference type="Proteomes" id="UP000515308">
    <property type="component" value="Chromosome PVLDE_13"/>
</dbReference>
<reference evidence="2 3" key="1">
    <citation type="submission" date="2020-08" db="EMBL/GenBank/DDBJ databases">
        <authorList>
            <person name="Ramaprasad A."/>
        </authorList>
    </citation>
    <scope>NUCLEOTIDE SEQUENCE [LARGE SCALE GENOMIC DNA]</scope>
</reference>
<dbReference type="VEuPathDB" id="PlasmoDB:PVLDE_1300300"/>
<gene>
    <name evidence="2" type="ORF">PVLDE_1300300</name>
</gene>
<dbReference type="Gene3D" id="3.30.530.20">
    <property type="match status" value="1"/>
</dbReference>
<dbReference type="InterPro" id="IPR006486">
    <property type="entry name" value="PYST_A"/>
</dbReference>
<evidence type="ECO:0000313" key="3">
    <source>
        <dbReference type="Proteomes" id="UP000515308"/>
    </source>
</evidence>
<organism evidence="2 3">
    <name type="scientific">Plasmodium vinckei lentum</name>
    <dbReference type="NCBI Taxonomy" id="138297"/>
    <lineage>
        <taxon>Eukaryota</taxon>
        <taxon>Sar</taxon>
        <taxon>Alveolata</taxon>
        <taxon>Apicomplexa</taxon>
        <taxon>Aconoidasida</taxon>
        <taxon>Haemosporida</taxon>
        <taxon>Plasmodiidae</taxon>
        <taxon>Plasmodium</taxon>
        <taxon>Plasmodium (Vinckeia)</taxon>
    </lineage>
</organism>
<protein>
    <submittedName>
        <fullName evidence="2">Fam-a protein</fullName>
    </submittedName>
</protein>
<sequence>MNKFYIQIALFILSIFAYANNVTLATELAPEENATPKSNHYFPTPEEVYEKNKHLLCTDPEEIKNAEELMNEAVKHLEYHATSKEGYKLFLETPDGGISHYKKKHEGNTKVLKVNLNIYASNQYDEIINKFWDPDTPNTFNTGSVKIVRVYNPNLVIIEQRCPQKCTLHHKYFYALAKRTQISENKTIIVMTSADIDDHNPFRRKYKNKIIKSADLFKTSIDSEYYIRQEGSKNLYVNIAGYLVEKKGDNLEVTYVESIDGKRRT</sequence>
<proteinExistence type="predicted"/>
<evidence type="ECO:0000256" key="1">
    <source>
        <dbReference type="SAM" id="SignalP"/>
    </source>
</evidence>
<feature type="signal peptide" evidence="1">
    <location>
        <begin position="1"/>
        <end position="19"/>
    </location>
</feature>
<name>A0A6V7SLX8_PLAVN</name>
<evidence type="ECO:0000313" key="2">
    <source>
        <dbReference type="EMBL" id="CAD2099635.1"/>
    </source>
</evidence>
<dbReference type="AlphaFoldDB" id="A0A6V7SLX8"/>